<dbReference type="PROSITE" id="PS50005">
    <property type="entry name" value="TPR"/>
    <property type="match status" value="1"/>
</dbReference>
<evidence type="ECO:0000313" key="5">
    <source>
        <dbReference type="EMBL" id="CAF3912437.1"/>
    </source>
</evidence>
<dbReference type="PANTHER" id="PTHR45641:SF19">
    <property type="entry name" value="NEPHROCYSTIN-3"/>
    <property type="match status" value="1"/>
</dbReference>
<evidence type="ECO:0000256" key="2">
    <source>
        <dbReference type="ARBA" id="ARBA00022803"/>
    </source>
</evidence>
<evidence type="ECO:0008006" key="7">
    <source>
        <dbReference type="Google" id="ProtNLM"/>
    </source>
</evidence>
<dbReference type="AlphaFoldDB" id="A0A819I8C8"/>
<accession>A0A819I8C8</accession>
<comment type="caution">
    <text evidence="5">The sequence shown here is derived from an EMBL/GenBank/DDBJ whole genome shotgun (WGS) entry which is preliminary data.</text>
</comment>
<dbReference type="InterPro" id="IPR011990">
    <property type="entry name" value="TPR-like_helical_dom_sf"/>
</dbReference>
<evidence type="ECO:0000313" key="4">
    <source>
        <dbReference type="EMBL" id="CAF3702829.1"/>
    </source>
</evidence>
<gene>
    <name evidence="4" type="ORF">FNK824_LOCUS9279</name>
    <name evidence="5" type="ORF">OTI717_LOCUS24370</name>
</gene>
<dbReference type="EMBL" id="CAJOAX010004590">
    <property type="protein sequence ID" value="CAF3912437.1"/>
    <property type="molecule type" value="Genomic_DNA"/>
</dbReference>
<dbReference type="PANTHER" id="PTHR45641">
    <property type="entry name" value="TETRATRICOPEPTIDE REPEAT PROTEIN (AFU_ORTHOLOGUE AFUA_6G03870)"/>
    <property type="match status" value="1"/>
</dbReference>
<keyword evidence="2 3" id="KW-0802">TPR repeat</keyword>
<evidence type="ECO:0000256" key="3">
    <source>
        <dbReference type="PROSITE-ProRule" id="PRU00339"/>
    </source>
</evidence>
<evidence type="ECO:0000256" key="1">
    <source>
        <dbReference type="ARBA" id="ARBA00022737"/>
    </source>
</evidence>
<organism evidence="5 6">
    <name type="scientific">Rotaria sordida</name>
    <dbReference type="NCBI Taxonomy" id="392033"/>
    <lineage>
        <taxon>Eukaryota</taxon>
        <taxon>Metazoa</taxon>
        <taxon>Spiralia</taxon>
        <taxon>Gnathifera</taxon>
        <taxon>Rotifera</taxon>
        <taxon>Eurotatoria</taxon>
        <taxon>Bdelloidea</taxon>
        <taxon>Philodinida</taxon>
        <taxon>Philodinidae</taxon>
        <taxon>Rotaria</taxon>
    </lineage>
</organism>
<evidence type="ECO:0000313" key="6">
    <source>
        <dbReference type="Proteomes" id="UP000663823"/>
    </source>
</evidence>
<feature type="repeat" description="TPR" evidence="3">
    <location>
        <begin position="29"/>
        <end position="62"/>
    </location>
</feature>
<dbReference type="Proteomes" id="UP000663823">
    <property type="component" value="Unassembled WGS sequence"/>
</dbReference>
<dbReference type="Pfam" id="PF13424">
    <property type="entry name" value="TPR_12"/>
    <property type="match status" value="1"/>
</dbReference>
<dbReference type="SMART" id="SM00028">
    <property type="entry name" value="TPR"/>
    <property type="match status" value="1"/>
</dbReference>
<reference evidence="5" key="1">
    <citation type="submission" date="2021-02" db="EMBL/GenBank/DDBJ databases">
        <authorList>
            <person name="Nowell W R."/>
        </authorList>
    </citation>
    <scope>NUCLEOTIDE SEQUENCE</scope>
</reference>
<dbReference type="Gene3D" id="1.25.40.10">
    <property type="entry name" value="Tetratricopeptide repeat domain"/>
    <property type="match status" value="1"/>
</dbReference>
<protein>
    <recommendedName>
        <fullName evidence="7">Kinesin light chain</fullName>
    </recommendedName>
</protein>
<proteinExistence type="predicted"/>
<keyword evidence="1" id="KW-0677">Repeat</keyword>
<dbReference type="EMBL" id="CAJOBE010000965">
    <property type="protein sequence ID" value="CAF3702829.1"/>
    <property type="molecule type" value="Genomic_DNA"/>
</dbReference>
<name>A0A819I8C8_9BILA</name>
<sequence>MGDYDKALSFHGKALNIQENVQCNPLECATTYTNLGETYHEMEDHSTALTYFQKGLQIREKKLPKYHPDLAVIYHNLAKLYLTIRQYNELTKHDLSKDKVSTYTQRIRFNTIFPNYHDRFQLRIPSRTTTQIVIPSSTTNNESITIACKDINLSRIHFKEKEECTPSDAQLNTSK</sequence>
<dbReference type="Proteomes" id="UP000663874">
    <property type="component" value="Unassembled WGS sequence"/>
</dbReference>
<dbReference type="SUPFAM" id="SSF48452">
    <property type="entry name" value="TPR-like"/>
    <property type="match status" value="1"/>
</dbReference>
<dbReference type="InterPro" id="IPR019734">
    <property type="entry name" value="TPR_rpt"/>
</dbReference>